<dbReference type="AlphaFoldDB" id="A0AA37TMY4"/>
<name>A0AA37TMY4_9HYPH</name>
<reference evidence="2" key="1">
    <citation type="journal article" date="2019" name="Int. J. Syst. Evol. Microbiol.">
        <title>The Global Catalogue of Microorganisms (GCM) 10K type strain sequencing project: providing services to taxonomists for standard genome sequencing and annotation.</title>
        <authorList>
            <consortium name="The Broad Institute Genomics Platform"/>
            <consortium name="The Broad Institute Genome Sequencing Center for Infectious Disease"/>
            <person name="Wu L."/>
            <person name="Ma J."/>
        </authorList>
    </citation>
    <scope>NUCLEOTIDE SEQUENCE [LARGE SCALE GENOMIC DNA]</scope>
    <source>
        <strain evidence="2">NBRC 103632</strain>
    </source>
</reference>
<proteinExistence type="predicted"/>
<evidence type="ECO:0000313" key="2">
    <source>
        <dbReference type="Proteomes" id="UP001157440"/>
    </source>
</evidence>
<gene>
    <name evidence="1" type="ORF">GCM10007890_30260</name>
</gene>
<accession>A0AA37TMY4</accession>
<keyword evidence="2" id="KW-1185">Reference proteome</keyword>
<dbReference type="EMBL" id="BSPL01000017">
    <property type="protein sequence ID" value="GLS71013.1"/>
    <property type="molecule type" value="Genomic_DNA"/>
</dbReference>
<organism evidence="1 2">
    <name type="scientific">Methylobacterium tardum</name>
    <dbReference type="NCBI Taxonomy" id="374432"/>
    <lineage>
        <taxon>Bacteria</taxon>
        <taxon>Pseudomonadati</taxon>
        <taxon>Pseudomonadota</taxon>
        <taxon>Alphaproteobacteria</taxon>
        <taxon>Hyphomicrobiales</taxon>
        <taxon>Methylobacteriaceae</taxon>
        <taxon>Methylobacterium</taxon>
    </lineage>
</organism>
<dbReference type="Proteomes" id="UP001157440">
    <property type="component" value="Unassembled WGS sequence"/>
</dbReference>
<sequence length="73" mass="8317">MLRQQLREKRGTLLLESGRIERREADELLRQRDGIDRHAGDPPAGRLRQRRAVRIDSAGSVPDLTRIYVNAAA</sequence>
<evidence type="ECO:0000313" key="1">
    <source>
        <dbReference type="EMBL" id="GLS71013.1"/>
    </source>
</evidence>
<comment type="caution">
    <text evidence="1">The sequence shown here is derived from an EMBL/GenBank/DDBJ whole genome shotgun (WGS) entry which is preliminary data.</text>
</comment>
<protein>
    <submittedName>
        <fullName evidence="1">Uncharacterized protein</fullName>
    </submittedName>
</protein>